<accession>A0AA35X862</accession>
<protein>
    <recommendedName>
        <fullName evidence="2">Immunoglobulin I-set domain-containing protein</fullName>
    </recommendedName>
</protein>
<evidence type="ECO:0000256" key="1">
    <source>
        <dbReference type="SAM" id="MobiDB-lite"/>
    </source>
</evidence>
<dbReference type="Proteomes" id="UP001174909">
    <property type="component" value="Unassembled WGS sequence"/>
</dbReference>
<proteinExistence type="predicted"/>
<keyword evidence="4" id="KW-1185">Reference proteome</keyword>
<dbReference type="InterPro" id="IPR036179">
    <property type="entry name" value="Ig-like_dom_sf"/>
</dbReference>
<feature type="region of interest" description="Disordered" evidence="1">
    <location>
        <begin position="1"/>
        <end position="60"/>
    </location>
</feature>
<dbReference type="Pfam" id="PF07679">
    <property type="entry name" value="I-set"/>
    <property type="match status" value="1"/>
</dbReference>
<feature type="compositionally biased region" description="Basic and acidic residues" evidence="1">
    <location>
        <begin position="15"/>
        <end position="36"/>
    </location>
</feature>
<evidence type="ECO:0000313" key="4">
    <source>
        <dbReference type="Proteomes" id="UP001174909"/>
    </source>
</evidence>
<dbReference type="InterPro" id="IPR013783">
    <property type="entry name" value="Ig-like_fold"/>
</dbReference>
<dbReference type="InterPro" id="IPR013098">
    <property type="entry name" value="Ig_I-set"/>
</dbReference>
<sequence>EHSSQTLIKLKYKRKESNREKSAETQDSKNNLKNEGDSAGSSDTGHHHLRDTGKHPETQTVAEGSTATFTCELKNCPVCFVHWTAIDTETGLNVSVNRHVVAENNHITSTISILAVNNTVVQCVENNRLARPKRERLHYSTLALLLVEKEGSGAEYR</sequence>
<feature type="non-terminal residue" evidence="3">
    <location>
        <position position="1"/>
    </location>
</feature>
<comment type="caution">
    <text evidence="3">The sequence shown here is derived from an EMBL/GenBank/DDBJ whole genome shotgun (WGS) entry which is preliminary data.</text>
</comment>
<feature type="compositionally biased region" description="Basic and acidic residues" evidence="1">
    <location>
        <begin position="44"/>
        <end position="57"/>
    </location>
</feature>
<dbReference type="Gene3D" id="2.60.40.10">
    <property type="entry name" value="Immunoglobulins"/>
    <property type="match status" value="1"/>
</dbReference>
<reference evidence="3" key="1">
    <citation type="submission" date="2023-03" db="EMBL/GenBank/DDBJ databases">
        <authorList>
            <person name="Steffen K."/>
            <person name="Cardenas P."/>
        </authorList>
    </citation>
    <scope>NUCLEOTIDE SEQUENCE</scope>
</reference>
<dbReference type="EMBL" id="CASHTH010003306">
    <property type="protein sequence ID" value="CAI8043151.1"/>
    <property type="molecule type" value="Genomic_DNA"/>
</dbReference>
<organism evidence="3 4">
    <name type="scientific">Geodia barretti</name>
    <name type="common">Barrett's horny sponge</name>
    <dbReference type="NCBI Taxonomy" id="519541"/>
    <lineage>
        <taxon>Eukaryota</taxon>
        <taxon>Metazoa</taxon>
        <taxon>Porifera</taxon>
        <taxon>Demospongiae</taxon>
        <taxon>Heteroscleromorpha</taxon>
        <taxon>Tetractinellida</taxon>
        <taxon>Astrophorina</taxon>
        <taxon>Geodiidae</taxon>
        <taxon>Geodia</taxon>
    </lineage>
</organism>
<name>A0AA35X862_GEOBA</name>
<feature type="domain" description="Immunoglobulin I-set" evidence="2">
    <location>
        <begin position="54"/>
        <end position="117"/>
    </location>
</feature>
<evidence type="ECO:0000313" key="3">
    <source>
        <dbReference type="EMBL" id="CAI8043151.1"/>
    </source>
</evidence>
<dbReference type="AlphaFoldDB" id="A0AA35X862"/>
<evidence type="ECO:0000259" key="2">
    <source>
        <dbReference type="Pfam" id="PF07679"/>
    </source>
</evidence>
<gene>
    <name evidence="3" type="ORF">GBAR_LOCUS23942</name>
</gene>
<dbReference type="SUPFAM" id="SSF48726">
    <property type="entry name" value="Immunoglobulin"/>
    <property type="match status" value="1"/>
</dbReference>